<dbReference type="OrthoDB" id="446074at2759"/>
<gene>
    <name evidence="17" type="primary">HIS6</name>
    <name evidence="17" type="ORF">LshimejAT787_0106910</name>
</gene>
<dbReference type="EC" id="5.3.1.16" evidence="5 15"/>
<evidence type="ECO:0000256" key="16">
    <source>
        <dbReference type="SAM" id="Coils"/>
    </source>
</evidence>
<dbReference type="FunFam" id="3.20.20.70:FF:000110">
    <property type="entry name" value="1-(5-phosphoribosyl)-5-[(5-phosphoribosylamino)methylideneamino] imidazole-4-carboxamide isomerase, chloroplastic"/>
    <property type="match status" value="1"/>
</dbReference>
<keyword evidence="16" id="KW-0175">Coiled coil</keyword>
<comment type="subcellular location">
    <subcellularLocation>
        <location evidence="15">Cytoplasm</location>
    </subcellularLocation>
</comment>
<evidence type="ECO:0000256" key="12">
    <source>
        <dbReference type="ARBA" id="ARBA00030547"/>
    </source>
</evidence>
<evidence type="ECO:0000256" key="5">
    <source>
        <dbReference type="ARBA" id="ARBA00012550"/>
    </source>
</evidence>
<evidence type="ECO:0000313" key="17">
    <source>
        <dbReference type="EMBL" id="GLB33807.1"/>
    </source>
</evidence>
<keyword evidence="7 14" id="KW-0028">Amino-acid biosynthesis</keyword>
<dbReference type="HAMAP" id="MF_00374">
    <property type="entry name" value="Ribosomal_uL29"/>
    <property type="match status" value="1"/>
</dbReference>
<dbReference type="CDD" id="cd00427">
    <property type="entry name" value="Ribosomal_L29_HIP"/>
    <property type="match status" value="1"/>
</dbReference>
<dbReference type="InterPro" id="IPR036049">
    <property type="entry name" value="Ribosomal_uL29_sf"/>
</dbReference>
<dbReference type="AlphaFoldDB" id="A0A9P3UI71"/>
<keyword evidence="15" id="KW-0963">Cytoplasm</keyword>
<keyword evidence="18" id="KW-1185">Reference proteome</keyword>
<comment type="pathway">
    <text evidence="2 15">Amino-acid biosynthesis; L-histidine biosynthesis; L-histidine from 5-phospho-alpha-D-ribose 1-diphosphate: step 4/9.</text>
</comment>
<dbReference type="EMBL" id="BRPK01000001">
    <property type="protein sequence ID" value="GLB33807.1"/>
    <property type="molecule type" value="Genomic_DNA"/>
</dbReference>
<dbReference type="GO" id="GO:0003735">
    <property type="term" value="F:structural constituent of ribosome"/>
    <property type="evidence" value="ECO:0007669"/>
    <property type="project" value="InterPro"/>
</dbReference>
<evidence type="ECO:0000256" key="6">
    <source>
        <dbReference type="ARBA" id="ARBA00018464"/>
    </source>
</evidence>
<evidence type="ECO:0000256" key="3">
    <source>
        <dbReference type="ARBA" id="ARBA00009254"/>
    </source>
</evidence>
<keyword evidence="8" id="KW-0689">Ribosomal protein</keyword>
<dbReference type="InterPro" id="IPR001854">
    <property type="entry name" value="Ribosomal_uL29"/>
</dbReference>
<dbReference type="InterPro" id="IPR011060">
    <property type="entry name" value="RibuloseP-bd_barrel"/>
</dbReference>
<evidence type="ECO:0000256" key="1">
    <source>
        <dbReference type="ARBA" id="ARBA00000901"/>
    </source>
</evidence>
<dbReference type="GO" id="GO:0022625">
    <property type="term" value="C:cytosolic large ribosomal subunit"/>
    <property type="evidence" value="ECO:0007669"/>
    <property type="project" value="UniProtKB-ARBA"/>
</dbReference>
<evidence type="ECO:0000256" key="7">
    <source>
        <dbReference type="ARBA" id="ARBA00022605"/>
    </source>
</evidence>
<keyword evidence="10 15" id="KW-0413">Isomerase</keyword>
<dbReference type="InterPro" id="IPR006062">
    <property type="entry name" value="His_biosynth"/>
</dbReference>
<evidence type="ECO:0000256" key="14">
    <source>
        <dbReference type="RuleBase" id="RU003657"/>
    </source>
</evidence>
<dbReference type="Gene3D" id="3.20.20.70">
    <property type="entry name" value="Aldolase class I"/>
    <property type="match status" value="1"/>
</dbReference>
<dbReference type="PANTHER" id="PTHR43090:SF2">
    <property type="entry name" value="1-(5-PHOSPHORIBOSYL)-5-[(5-PHOSPHORIBOSYLAMINO)METHYLIDENEAMINO] IMIDAZOLE-4-CARBOXAMIDE ISOMERASE"/>
    <property type="match status" value="1"/>
</dbReference>
<dbReference type="SUPFAM" id="SSF46561">
    <property type="entry name" value="Ribosomal protein L29 (L29p)"/>
    <property type="match status" value="1"/>
</dbReference>
<dbReference type="SUPFAM" id="SSF51366">
    <property type="entry name" value="Ribulose-phoshate binding barrel"/>
    <property type="match status" value="1"/>
</dbReference>
<protein>
    <recommendedName>
        <fullName evidence="6 15">1-(5-phosphoribosyl)-5-[(5-phosphoribosylamino)methylideneamino] imidazole-4-carboxamide isomerase</fullName>
        <ecNumber evidence="5 15">5.3.1.16</ecNumber>
    </recommendedName>
    <alternativeName>
        <fullName evidence="13 15">5-proFAR isomerase</fullName>
    </alternativeName>
    <alternativeName>
        <fullName evidence="12 15">Phosphoribosylformimino-5-aminoimidazole carboxamide ribotide isomerase</fullName>
    </alternativeName>
</protein>
<evidence type="ECO:0000256" key="15">
    <source>
        <dbReference type="RuleBase" id="RU364022"/>
    </source>
</evidence>
<dbReference type="NCBIfam" id="TIGR00012">
    <property type="entry name" value="L29"/>
    <property type="match status" value="1"/>
</dbReference>
<comment type="similarity">
    <text evidence="3">Belongs to the universal ribosomal protein uL29 family.</text>
</comment>
<dbReference type="Gene3D" id="1.10.287.310">
    <property type="match status" value="1"/>
</dbReference>
<evidence type="ECO:0000256" key="4">
    <source>
        <dbReference type="ARBA" id="ARBA00009667"/>
    </source>
</evidence>
<name>A0A9P3UI71_LYOSH</name>
<dbReference type="GO" id="GO:0000162">
    <property type="term" value="P:L-tryptophan biosynthetic process"/>
    <property type="evidence" value="ECO:0007669"/>
    <property type="project" value="TreeGrafter"/>
</dbReference>
<keyword evidence="9 14" id="KW-0368">Histidine biosynthesis</keyword>
<dbReference type="GO" id="GO:0003949">
    <property type="term" value="F:1-(5-phosphoribosyl)-5-[(5-phosphoribosylamino)methylideneamino]imidazole-4-carboxamide isomerase activity"/>
    <property type="evidence" value="ECO:0007669"/>
    <property type="project" value="UniProtKB-EC"/>
</dbReference>
<dbReference type="NCBIfam" id="TIGR02129">
    <property type="entry name" value="hisA_euk"/>
    <property type="match status" value="1"/>
</dbReference>
<evidence type="ECO:0000256" key="9">
    <source>
        <dbReference type="ARBA" id="ARBA00023102"/>
    </source>
</evidence>
<evidence type="ECO:0000256" key="2">
    <source>
        <dbReference type="ARBA" id="ARBA00005133"/>
    </source>
</evidence>
<dbReference type="GO" id="GO:0030684">
    <property type="term" value="C:preribosome"/>
    <property type="evidence" value="ECO:0007669"/>
    <property type="project" value="UniProtKB-ARBA"/>
</dbReference>
<dbReference type="FunFam" id="6.10.250.3450:FF:000001">
    <property type="entry name" value="60S ribosomal protein L35"/>
    <property type="match status" value="1"/>
</dbReference>
<dbReference type="Pfam" id="PF00831">
    <property type="entry name" value="Ribosomal_L29"/>
    <property type="match status" value="1"/>
</dbReference>
<comment type="caution">
    <text evidence="17">The sequence shown here is derived from an EMBL/GenBank/DDBJ whole genome shotgun (WGS) entry which is preliminary data.</text>
</comment>
<dbReference type="InterPro" id="IPR011858">
    <property type="entry name" value="His6/HISN3"/>
</dbReference>
<dbReference type="FunFam" id="1.10.287.310:FF:000002">
    <property type="entry name" value="60S ribosomal protein L35"/>
    <property type="match status" value="1"/>
</dbReference>
<evidence type="ECO:0000256" key="11">
    <source>
        <dbReference type="ARBA" id="ARBA00023274"/>
    </source>
</evidence>
<comment type="similarity">
    <text evidence="4 14">Belongs to the HisA/HisF family.</text>
</comment>
<evidence type="ECO:0000256" key="10">
    <source>
        <dbReference type="ARBA" id="ARBA00023235"/>
    </source>
</evidence>
<organism evidence="17 18">
    <name type="scientific">Lyophyllum shimeji</name>
    <name type="common">Hon-shimeji</name>
    <name type="synonym">Tricholoma shimeji</name>
    <dbReference type="NCBI Taxonomy" id="47721"/>
    <lineage>
        <taxon>Eukaryota</taxon>
        <taxon>Fungi</taxon>
        <taxon>Dikarya</taxon>
        <taxon>Basidiomycota</taxon>
        <taxon>Agaricomycotina</taxon>
        <taxon>Agaricomycetes</taxon>
        <taxon>Agaricomycetidae</taxon>
        <taxon>Agaricales</taxon>
        <taxon>Tricholomatineae</taxon>
        <taxon>Lyophyllaceae</taxon>
        <taxon>Lyophyllum</taxon>
    </lineage>
</organism>
<dbReference type="PANTHER" id="PTHR43090">
    <property type="entry name" value="1-(5-PHOSPHORIBOSYL)-5-[(5-PHOSPHORIBOSYLAMINO)METHYLIDENEAMINO] IMIDAZOLE-4-CARBOXAMIDE ISOMERASE"/>
    <property type="match status" value="1"/>
</dbReference>
<dbReference type="GO" id="GO:0006412">
    <property type="term" value="P:translation"/>
    <property type="evidence" value="ECO:0007669"/>
    <property type="project" value="InterPro"/>
</dbReference>
<evidence type="ECO:0000256" key="13">
    <source>
        <dbReference type="ARBA" id="ARBA00031376"/>
    </source>
</evidence>
<dbReference type="CDD" id="cd04723">
    <property type="entry name" value="HisA_HisF"/>
    <property type="match status" value="1"/>
</dbReference>
<evidence type="ECO:0000256" key="8">
    <source>
        <dbReference type="ARBA" id="ARBA00022980"/>
    </source>
</evidence>
<dbReference type="GO" id="GO:0000105">
    <property type="term" value="P:L-histidine biosynthetic process"/>
    <property type="evidence" value="ECO:0007669"/>
    <property type="project" value="UniProtKB-KW"/>
</dbReference>
<dbReference type="Pfam" id="PF00977">
    <property type="entry name" value="His_biosynth"/>
    <property type="match status" value="1"/>
</dbReference>
<evidence type="ECO:0000313" key="18">
    <source>
        <dbReference type="Proteomes" id="UP001063166"/>
    </source>
</evidence>
<comment type="catalytic activity">
    <reaction evidence="1 15">
        <text>1-(5-phospho-beta-D-ribosyl)-5-[(5-phospho-beta-D-ribosylamino)methylideneamino]imidazole-4-carboxamide = 5-[(5-phospho-1-deoxy-D-ribulos-1-ylimino)methylamino]-1-(5-phospho-beta-D-ribosyl)imidazole-4-carboxamide</text>
        <dbReference type="Rhea" id="RHEA:15469"/>
        <dbReference type="ChEBI" id="CHEBI:58435"/>
        <dbReference type="ChEBI" id="CHEBI:58525"/>
        <dbReference type="EC" id="5.3.1.16"/>
    </reaction>
</comment>
<dbReference type="Proteomes" id="UP001063166">
    <property type="component" value="Unassembled WGS sequence"/>
</dbReference>
<keyword evidence="11" id="KW-0687">Ribonucleoprotein</keyword>
<dbReference type="InterPro" id="IPR044524">
    <property type="entry name" value="Isoase_HisA-like"/>
</dbReference>
<proteinExistence type="inferred from homology"/>
<feature type="coiled-coil region" evidence="16">
    <location>
        <begin position="271"/>
        <end position="298"/>
    </location>
</feature>
<dbReference type="Gene3D" id="6.10.250.3450">
    <property type="match status" value="1"/>
</dbReference>
<reference evidence="17" key="1">
    <citation type="submission" date="2022-07" db="EMBL/GenBank/DDBJ databases">
        <title>The genome of Lyophyllum shimeji provides insight into the initial evolution of ectomycorrhizal fungal genome.</title>
        <authorList>
            <person name="Kobayashi Y."/>
            <person name="Shibata T."/>
            <person name="Hirakawa H."/>
            <person name="Shigenobu S."/>
            <person name="Nishiyama T."/>
            <person name="Yamada A."/>
            <person name="Hasebe M."/>
            <person name="Kawaguchi M."/>
        </authorList>
    </citation>
    <scope>NUCLEOTIDE SEQUENCE</scope>
    <source>
        <strain evidence="17">AT787</strain>
    </source>
</reference>
<sequence>MQAVRHSLFRPCIDLHDGQVKQIIGGTLSDTAPEALKTNFVSSQSPADFARLYKDNNLEGGHVIKLGPGNDAAAREALQAWPGGLQIGGGINDKNAQEWIDAGASKVIVTSYLFPDAKFSLERLKKISSSVGKDRLVVDVSCRRRGDKWFVAMNKWQDITDMEVSEEALRLLSEYCSEFLIHAADVEGLCQGIDEALVEKLGQWVQIPTTYAGGAKDIGDLDLVDRLSGGRVDLTYGSALDIFGGSLPGDRYARRSSRPTTTKMPGKVKAYELQSKSKNDLSKLLQELKTELLTLRVQKIAGGSASKLTKIHAVRKSIARVLTVMNQKARQNLREYYKGKKYLPLDLRPKKTRAIRRRLTKHEQSVKTLRQRKKEANFPVRKYAIKA</sequence>
<dbReference type="InterPro" id="IPR013785">
    <property type="entry name" value="Aldolase_TIM"/>
</dbReference>
<accession>A0A9P3UI71</accession>